<dbReference type="OrthoDB" id="437009at2759"/>
<evidence type="ECO:0000256" key="1">
    <source>
        <dbReference type="ARBA" id="ARBA00004141"/>
    </source>
</evidence>
<evidence type="ECO:0000256" key="3">
    <source>
        <dbReference type="ARBA" id="ARBA00022989"/>
    </source>
</evidence>
<name>A0A9P1CYL8_9DINO</name>
<dbReference type="Proteomes" id="UP001152797">
    <property type="component" value="Unassembled WGS sequence"/>
</dbReference>
<evidence type="ECO:0000313" key="9">
    <source>
        <dbReference type="EMBL" id="CAL4787480.1"/>
    </source>
</evidence>
<evidence type="ECO:0000256" key="6">
    <source>
        <dbReference type="SAM" id="Phobius"/>
    </source>
</evidence>
<gene>
    <name evidence="8" type="ORF">C1SCF055_LOCUS26307</name>
</gene>
<evidence type="ECO:0000256" key="2">
    <source>
        <dbReference type="ARBA" id="ARBA00022692"/>
    </source>
</evidence>
<feature type="transmembrane region" description="Helical" evidence="6">
    <location>
        <begin position="677"/>
        <end position="707"/>
    </location>
</feature>
<sequence length="869" mass="96852">MEGLAFAALRNMEDLNPHDLSGTAWAFATLSYSQTELLQAISQASIQRLSEFNSQDLANTAWSFATCDFESRQDGDKGDGAMSSEVMVKLPEFAPQGLATTAWAYSNSKTKNRTLLEAISKEVMQKLYEIEPQSLGILADAKLGCQRHIEQALRPFAQKFAELLPKPSTPTTHETGWISVDDASMKIFTDFVREVRVDNFGAWGTRHILEQMRLEEPASEFISRAKDAILKEGETEELGQGQREGVLAGAALVHRRVFAYVEYHLELPGCTPLSGAMARENGRRDRGYDPKYPLIRPLASPISGLVDRGLCSEFQILAKLVDTVEDTLTQQGAVEDEVIQGGLSPSQATGNRRATFANNYDSEGMSEKKLLSCHSMPPETSKPSIPSMSRQSGPPPSPRGAAPGVTSGVRRNQNQGRQKTANNLFIDAEDMKAKVRAAIGQPEYNVIDFYKTSGRCQQLARKKSFENITLGVIMFNAIWLAIDTDFNKPSEGATDPVFIVAEHVFCTYFFLEWWIRFGAFESKRNCLRDFWLLFDGFLMFVTVFETWLMQLFLLAAGTTDGGRSDHTGMIRLVRLLRIVRIARIARVLHHVPELLILVRAMVVAMRAVFFSVILLVLVLYVFGIAFTQLARDNPTAEVHFANISDSMTTLLLNGIFLDSVSDVVREIGKDNLLLSSLFIGFILVATLTVMNMLVGILVEVISVIASVEKEQLLVSKVQSKLEEVMDLVSLSPENDLTQWEFVKLIQQPEAARVLQDVGVDVVGLFDFVGVIFPTIDATLTFQDLMQVVLSLRGNNTATVTWPWPKSYEQSWMHLCRSWMLDGICSKKSCALAVTHFDQIFVCPRGIRLFAPRGADYLIIPDDTRTDFIA</sequence>
<feature type="transmembrane region" description="Helical" evidence="6">
    <location>
        <begin position="603"/>
        <end position="626"/>
    </location>
</feature>
<evidence type="ECO:0000256" key="5">
    <source>
        <dbReference type="SAM" id="MobiDB-lite"/>
    </source>
</evidence>
<protein>
    <recommendedName>
        <fullName evidence="7">Ion transport domain-containing protein</fullName>
    </recommendedName>
</protein>
<accession>A0A9P1CYL8</accession>
<evidence type="ECO:0000313" key="8">
    <source>
        <dbReference type="EMBL" id="CAI4000168.1"/>
    </source>
</evidence>
<keyword evidence="3 6" id="KW-1133">Transmembrane helix</keyword>
<dbReference type="Gene3D" id="1.20.120.350">
    <property type="entry name" value="Voltage-gated potassium channels. Chain C"/>
    <property type="match status" value="1"/>
</dbReference>
<feature type="transmembrane region" description="Helical" evidence="6">
    <location>
        <begin position="536"/>
        <end position="556"/>
    </location>
</feature>
<dbReference type="GO" id="GO:0005248">
    <property type="term" value="F:voltage-gated sodium channel activity"/>
    <property type="evidence" value="ECO:0007669"/>
    <property type="project" value="TreeGrafter"/>
</dbReference>
<dbReference type="Gene3D" id="1.10.287.70">
    <property type="match status" value="1"/>
</dbReference>
<feature type="domain" description="Ion transport" evidence="7">
    <location>
        <begin position="463"/>
        <end position="704"/>
    </location>
</feature>
<feature type="region of interest" description="Disordered" evidence="5">
    <location>
        <begin position="373"/>
        <end position="420"/>
    </location>
</feature>
<dbReference type="InterPro" id="IPR043203">
    <property type="entry name" value="VGCC_Ca_Na"/>
</dbReference>
<feature type="transmembrane region" description="Helical" evidence="6">
    <location>
        <begin position="497"/>
        <end position="515"/>
    </location>
</feature>
<dbReference type="Pfam" id="PF00520">
    <property type="entry name" value="Ion_trans"/>
    <property type="match status" value="1"/>
</dbReference>
<dbReference type="InterPro" id="IPR005821">
    <property type="entry name" value="Ion_trans_dom"/>
</dbReference>
<reference evidence="9 10" key="2">
    <citation type="submission" date="2024-05" db="EMBL/GenBank/DDBJ databases">
        <authorList>
            <person name="Chen Y."/>
            <person name="Shah S."/>
            <person name="Dougan E. K."/>
            <person name="Thang M."/>
            <person name="Chan C."/>
        </authorList>
    </citation>
    <scope>NUCLEOTIDE SEQUENCE [LARGE SCALE GENOMIC DNA]</scope>
</reference>
<evidence type="ECO:0000313" key="10">
    <source>
        <dbReference type="Proteomes" id="UP001152797"/>
    </source>
</evidence>
<dbReference type="GO" id="GO:0001518">
    <property type="term" value="C:voltage-gated sodium channel complex"/>
    <property type="evidence" value="ECO:0007669"/>
    <property type="project" value="TreeGrafter"/>
</dbReference>
<dbReference type="EMBL" id="CAMXCT010002746">
    <property type="protein sequence ID" value="CAI4000168.1"/>
    <property type="molecule type" value="Genomic_DNA"/>
</dbReference>
<organism evidence="8">
    <name type="scientific">Cladocopium goreaui</name>
    <dbReference type="NCBI Taxonomy" id="2562237"/>
    <lineage>
        <taxon>Eukaryota</taxon>
        <taxon>Sar</taxon>
        <taxon>Alveolata</taxon>
        <taxon>Dinophyceae</taxon>
        <taxon>Suessiales</taxon>
        <taxon>Symbiodiniaceae</taxon>
        <taxon>Cladocopium</taxon>
    </lineage>
</organism>
<keyword evidence="2 6" id="KW-0812">Transmembrane</keyword>
<dbReference type="PANTHER" id="PTHR10037:SF62">
    <property type="entry name" value="SODIUM CHANNEL PROTEIN 60E"/>
    <property type="match status" value="1"/>
</dbReference>
<comment type="caution">
    <text evidence="8">The sequence shown here is derived from an EMBL/GenBank/DDBJ whole genome shotgun (WGS) entry which is preliminary data.</text>
</comment>
<feature type="transmembrane region" description="Helical" evidence="6">
    <location>
        <begin position="465"/>
        <end position="482"/>
    </location>
</feature>
<feature type="compositionally biased region" description="Polar residues" evidence="5">
    <location>
        <begin position="409"/>
        <end position="420"/>
    </location>
</feature>
<keyword evidence="10" id="KW-1185">Reference proteome</keyword>
<reference evidence="8" key="1">
    <citation type="submission" date="2022-10" db="EMBL/GenBank/DDBJ databases">
        <authorList>
            <person name="Chen Y."/>
            <person name="Dougan E. K."/>
            <person name="Chan C."/>
            <person name="Rhodes N."/>
            <person name="Thang M."/>
        </authorList>
    </citation>
    <scope>NUCLEOTIDE SEQUENCE</scope>
</reference>
<dbReference type="SUPFAM" id="SSF81324">
    <property type="entry name" value="Voltage-gated potassium channels"/>
    <property type="match status" value="1"/>
</dbReference>
<proteinExistence type="predicted"/>
<evidence type="ECO:0000256" key="4">
    <source>
        <dbReference type="ARBA" id="ARBA00023136"/>
    </source>
</evidence>
<dbReference type="EMBL" id="CAMXCT020002746">
    <property type="protein sequence ID" value="CAL1153543.1"/>
    <property type="molecule type" value="Genomic_DNA"/>
</dbReference>
<dbReference type="PANTHER" id="PTHR10037">
    <property type="entry name" value="VOLTAGE-GATED CATION CHANNEL CALCIUM AND SODIUM"/>
    <property type="match status" value="1"/>
</dbReference>
<keyword evidence="4 6" id="KW-0472">Membrane</keyword>
<dbReference type="EMBL" id="CAMXCT030002746">
    <property type="protein sequence ID" value="CAL4787480.1"/>
    <property type="molecule type" value="Genomic_DNA"/>
</dbReference>
<dbReference type="InterPro" id="IPR027359">
    <property type="entry name" value="Volt_channel_dom_sf"/>
</dbReference>
<dbReference type="AlphaFoldDB" id="A0A9P1CYL8"/>
<comment type="subcellular location">
    <subcellularLocation>
        <location evidence="1">Membrane</location>
        <topology evidence="1">Multi-pass membrane protein</topology>
    </subcellularLocation>
</comment>
<evidence type="ECO:0000259" key="7">
    <source>
        <dbReference type="Pfam" id="PF00520"/>
    </source>
</evidence>